<proteinExistence type="predicted"/>
<dbReference type="Proteomes" id="UP001321766">
    <property type="component" value="Chromosome"/>
</dbReference>
<dbReference type="EMBL" id="AP026798">
    <property type="protein sequence ID" value="BDR53372.1"/>
    <property type="molecule type" value="Genomic_DNA"/>
</dbReference>
<protein>
    <recommendedName>
        <fullName evidence="3">Antitoxin</fullName>
    </recommendedName>
</protein>
<evidence type="ECO:0000313" key="1">
    <source>
        <dbReference type="EMBL" id="BDR53372.1"/>
    </source>
</evidence>
<evidence type="ECO:0008006" key="3">
    <source>
        <dbReference type="Google" id="ProtNLM"/>
    </source>
</evidence>
<name>A0ABN6SE22_9BIFI</name>
<dbReference type="InterPro" id="IPR045944">
    <property type="entry name" value="DUF6364"/>
</dbReference>
<sequence length="79" mass="8828">MSDITKLTLSIDKKIVKQGKLLAKQQGRSLSAIVSSYLESLTASHHIDDIDPQISALIGIGKGPYDESDYRRYLEEKYS</sequence>
<keyword evidence="2" id="KW-1185">Reference proteome</keyword>
<dbReference type="Pfam" id="PF19891">
    <property type="entry name" value="DUF6364"/>
    <property type="match status" value="1"/>
</dbReference>
<gene>
    <name evidence="1" type="ORF">KIM372_12790</name>
</gene>
<evidence type="ECO:0000313" key="2">
    <source>
        <dbReference type="Proteomes" id="UP001321766"/>
    </source>
</evidence>
<organism evidence="1 2">
    <name type="scientific">Bombiscardovia nodaiensis</name>
    <dbReference type="NCBI Taxonomy" id="2932181"/>
    <lineage>
        <taxon>Bacteria</taxon>
        <taxon>Bacillati</taxon>
        <taxon>Actinomycetota</taxon>
        <taxon>Actinomycetes</taxon>
        <taxon>Bifidobacteriales</taxon>
        <taxon>Bifidobacteriaceae</taxon>
        <taxon>Bombiscardovia</taxon>
    </lineage>
</organism>
<reference evidence="1 2" key="1">
    <citation type="journal article" date="2023" name="Microbiol. Spectr.">
        <title>Symbiosis of Carpenter Bees with Uncharacterized Lactic Acid Bacteria Showing NAD Auxotrophy.</title>
        <authorList>
            <person name="Kawasaki S."/>
            <person name="Ozawa K."/>
            <person name="Mori T."/>
            <person name="Yamamoto A."/>
            <person name="Ito M."/>
            <person name="Ohkuma M."/>
            <person name="Sakamoto M."/>
            <person name="Matsutani M."/>
        </authorList>
    </citation>
    <scope>NUCLEOTIDE SEQUENCE [LARGE SCALE GENOMIC DNA]</scope>
    <source>
        <strain evidence="1 2">Kim37-2</strain>
    </source>
</reference>
<accession>A0ABN6SE22</accession>